<feature type="transmembrane region" description="Helical" evidence="1">
    <location>
        <begin position="73"/>
        <end position="95"/>
    </location>
</feature>
<evidence type="ECO:0000313" key="3">
    <source>
        <dbReference type="Proteomes" id="UP000242818"/>
    </source>
</evidence>
<evidence type="ECO:0000313" key="2">
    <source>
        <dbReference type="EMBL" id="SCB93172.1"/>
    </source>
</evidence>
<dbReference type="Proteomes" id="UP000242818">
    <property type="component" value="Unassembled WGS sequence"/>
</dbReference>
<protein>
    <submittedName>
        <fullName evidence="2">Putative Holin-X, holin superfamily III</fullName>
    </submittedName>
</protein>
<sequence>MEDNFSNYFQETGKTLKEYLQTRVDLIRLQAAGKLSRTIGILFSMMLAFLLFFFVIVFLGMVLGFFIGEKTGSFTIGFSCSAGAFLVLMLIMYLVRKQVQRGVANLVIGEILREEKMDDLIEKSQDDPEAEAEPAVTEHH</sequence>
<name>A0A1C4AEV3_9BACT</name>
<proteinExistence type="predicted"/>
<feature type="transmembrane region" description="Helical" evidence="1">
    <location>
        <begin position="39"/>
        <end position="67"/>
    </location>
</feature>
<dbReference type="RefSeq" id="WP_108675031.1">
    <property type="nucleotide sequence ID" value="NZ_FMAR01000002.1"/>
</dbReference>
<dbReference type="AlphaFoldDB" id="A0A1C4AEV3"/>
<keyword evidence="3" id="KW-1185">Reference proteome</keyword>
<reference evidence="2 3" key="1">
    <citation type="submission" date="2016-08" db="EMBL/GenBank/DDBJ databases">
        <authorList>
            <person name="Seilhamer J.J."/>
        </authorList>
    </citation>
    <scope>NUCLEOTIDE SEQUENCE [LARGE SCALE GENOMIC DNA]</scope>
    <source>
        <strain evidence="2 3">A37T2</strain>
    </source>
</reference>
<evidence type="ECO:0000256" key="1">
    <source>
        <dbReference type="SAM" id="Phobius"/>
    </source>
</evidence>
<dbReference type="OrthoDB" id="676864at2"/>
<dbReference type="EMBL" id="FMAR01000002">
    <property type="protein sequence ID" value="SCB93172.1"/>
    <property type="molecule type" value="Genomic_DNA"/>
</dbReference>
<keyword evidence="1" id="KW-0472">Membrane</keyword>
<accession>A0A1C4AEV3</accession>
<keyword evidence="1" id="KW-1133">Transmembrane helix</keyword>
<keyword evidence="1" id="KW-0812">Transmembrane</keyword>
<organism evidence="2 3">
    <name type="scientific">Chitinophaga costaii</name>
    <dbReference type="NCBI Taxonomy" id="1335309"/>
    <lineage>
        <taxon>Bacteria</taxon>
        <taxon>Pseudomonadati</taxon>
        <taxon>Bacteroidota</taxon>
        <taxon>Chitinophagia</taxon>
        <taxon>Chitinophagales</taxon>
        <taxon>Chitinophagaceae</taxon>
        <taxon>Chitinophaga</taxon>
    </lineage>
</organism>
<gene>
    <name evidence="2" type="ORF">GA0116948_102104</name>
</gene>
<dbReference type="STRING" id="1335309.GA0116948_102104"/>